<keyword evidence="2" id="KW-1185">Reference proteome</keyword>
<gene>
    <name evidence="1" type="ORF">IFM89_006482</name>
</gene>
<name>A0A835IHX7_9MAGN</name>
<protein>
    <submittedName>
        <fullName evidence="1">Uncharacterized protein</fullName>
    </submittedName>
</protein>
<dbReference type="AlphaFoldDB" id="A0A835IHX7"/>
<dbReference type="Proteomes" id="UP000631114">
    <property type="component" value="Unassembled WGS sequence"/>
</dbReference>
<comment type="caution">
    <text evidence="1">The sequence shown here is derived from an EMBL/GenBank/DDBJ whole genome shotgun (WGS) entry which is preliminary data.</text>
</comment>
<accession>A0A835IHX7</accession>
<dbReference type="EMBL" id="JADFTS010000002">
    <property type="protein sequence ID" value="KAF9619295.1"/>
    <property type="molecule type" value="Genomic_DNA"/>
</dbReference>
<reference evidence="1 2" key="1">
    <citation type="submission" date="2020-10" db="EMBL/GenBank/DDBJ databases">
        <title>The Coptis chinensis genome and diversification of protoberbering-type alkaloids.</title>
        <authorList>
            <person name="Wang B."/>
            <person name="Shu S."/>
            <person name="Song C."/>
            <person name="Liu Y."/>
        </authorList>
    </citation>
    <scope>NUCLEOTIDE SEQUENCE [LARGE SCALE GENOMIC DNA]</scope>
    <source>
        <strain evidence="1">HL-2020</strain>
        <tissue evidence="1">Leaf</tissue>
    </source>
</reference>
<organism evidence="1 2">
    <name type="scientific">Coptis chinensis</name>
    <dbReference type="NCBI Taxonomy" id="261450"/>
    <lineage>
        <taxon>Eukaryota</taxon>
        <taxon>Viridiplantae</taxon>
        <taxon>Streptophyta</taxon>
        <taxon>Embryophyta</taxon>
        <taxon>Tracheophyta</taxon>
        <taxon>Spermatophyta</taxon>
        <taxon>Magnoliopsida</taxon>
        <taxon>Ranunculales</taxon>
        <taxon>Ranunculaceae</taxon>
        <taxon>Coptidoideae</taxon>
        <taxon>Coptis</taxon>
    </lineage>
</organism>
<evidence type="ECO:0000313" key="1">
    <source>
        <dbReference type="EMBL" id="KAF9619295.1"/>
    </source>
</evidence>
<sequence>MDDATATRKRLSFVRICIVIQVGFIFPETVIVKVEGREVVIGVECTWRPVSCDKCKRFCHQTNKCGNRVAQARQVQPPRQRRNLVATCPTQVVRTTPISVNRINETTVSGAEQENSTVVANDGNHANDTRHGKEINMGKATVTYAKNGSGEDSTRRFWRRIQQDIPTQFSKGASSSSTRDVDGTHIENVEESHPVTAPECQQVIEYRHAHEEVEGE</sequence>
<evidence type="ECO:0000313" key="2">
    <source>
        <dbReference type="Proteomes" id="UP000631114"/>
    </source>
</evidence>
<proteinExistence type="predicted"/>